<feature type="region of interest" description="Disordered" evidence="3">
    <location>
        <begin position="150"/>
        <end position="169"/>
    </location>
</feature>
<dbReference type="Gene3D" id="1.10.246.220">
    <property type="match status" value="1"/>
</dbReference>
<gene>
    <name evidence="6" type="ORF">FH972_017580</name>
</gene>
<dbReference type="CDD" id="cd11660">
    <property type="entry name" value="SANT_TRF"/>
    <property type="match status" value="1"/>
</dbReference>
<dbReference type="GO" id="GO:0005634">
    <property type="term" value="C:nucleus"/>
    <property type="evidence" value="ECO:0007669"/>
    <property type="project" value="UniProtKB-SubCell"/>
</dbReference>
<dbReference type="InterPro" id="IPR001005">
    <property type="entry name" value="SANT/Myb"/>
</dbReference>
<dbReference type="OrthoDB" id="608866at2759"/>
<evidence type="ECO:0000313" key="6">
    <source>
        <dbReference type="EMBL" id="KAE8099611.1"/>
    </source>
</evidence>
<protein>
    <submittedName>
        <fullName evidence="6">Uncharacterized protein</fullName>
    </submittedName>
</protein>
<evidence type="ECO:0000313" key="7">
    <source>
        <dbReference type="Proteomes" id="UP000327013"/>
    </source>
</evidence>
<evidence type="ECO:0000256" key="3">
    <source>
        <dbReference type="SAM" id="MobiDB-lite"/>
    </source>
</evidence>
<dbReference type="PROSITE" id="PS50090">
    <property type="entry name" value="MYB_LIKE"/>
    <property type="match status" value="1"/>
</dbReference>
<evidence type="ECO:0000256" key="1">
    <source>
        <dbReference type="ARBA" id="ARBA00004123"/>
    </source>
</evidence>
<dbReference type="InterPro" id="IPR017930">
    <property type="entry name" value="Myb_dom"/>
</dbReference>
<dbReference type="InterPro" id="IPR009057">
    <property type="entry name" value="Homeodomain-like_sf"/>
</dbReference>
<dbReference type="SUPFAM" id="SSF46689">
    <property type="entry name" value="Homeodomain-like"/>
    <property type="match status" value="1"/>
</dbReference>
<dbReference type="PANTHER" id="PTHR47122">
    <property type="entry name" value="MYB-LIKE DNA-BINDING DOMAIN CONTAINING PROTEIN, EXPRESSED"/>
    <property type="match status" value="1"/>
</dbReference>
<dbReference type="EMBL" id="CM017327">
    <property type="protein sequence ID" value="KAE8099611.1"/>
    <property type="molecule type" value="Genomic_DNA"/>
</dbReference>
<proteinExistence type="predicted"/>
<feature type="domain" description="Myb-like" evidence="4">
    <location>
        <begin position="376"/>
        <end position="431"/>
    </location>
</feature>
<evidence type="ECO:0000256" key="2">
    <source>
        <dbReference type="ARBA" id="ARBA00023242"/>
    </source>
</evidence>
<dbReference type="Pfam" id="PF00249">
    <property type="entry name" value="Myb_DNA-binding"/>
    <property type="match status" value="1"/>
</dbReference>
<feature type="region of interest" description="Disordered" evidence="3">
    <location>
        <begin position="480"/>
        <end position="511"/>
    </location>
</feature>
<sequence>MDKEAHLHKKVANMKCQRVKKDETSVSALEDEEIEVEHLLAEPKNEHVSVDGVLSFGEDNLGKCLQIEDFSCGFEYGLTSNSGGLDSNTTQEGEEELQLDVLDGLLDEVEEVDDLDATNGLSNACEDFLLDIEFAEKAFKLDYGPSEGSYLGNSSSESQSSGLSGSSNGAVGISESSTATIPGSECKNDALDKTVTCQLHGGLRSKCGCQTPAEDSIHIASRELGKFDDLDNDENPLIYGILSTGSGKRSLEASRIGALLREKRSRKPTRRYIEEVSDKKSKSLKGRENYSAAAKKDTIMKVRSRNELHNMRREALTVVPEEKPLRETIQTLSQFRVRRGRPKKQAPISGLESDKEPLSSESEDDRVTKKRSKKHDRRKHQRMWTPSEVIKLVDGISEYGVGRWTDIKRLLFATSAYRTPIDLRDKWRNLLRASGAEKPSKKGVEQKQEHTLRPLPNSLLRRVRELAKIHPYPRVRISKKSQVAPAMLPSTSKGGALSSLGGRSVRRKNFT</sequence>
<name>A0A5N6RJK7_9ROSI</name>
<feature type="compositionally biased region" description="Basic residues" evidence="3">
    <location>
        <begin position="368"/>
        <end position="382"/>
    </location>
</feature>
<accession>A0A5N6RJK7</accession>
<organism evidence="6 7">
    <name type="scientific">Carpinus fangiana</name>
    <dbReference type="NCBI Taxonomy" id="176857"/>
    <lineage>
        <taxon>Eukaryota</taxon>
        <taxon>Viridiplantae</taxon>
        <taxon>Streptophyta</taxon>
        <taxon>Embryophyta</taxon>
        <taxon>Tracheophyta</taxon>
        <taxon>Spermatophyta</taxon>
        <taxon>Magnoliopsida</taxon>
        <taxon>eudicotyledons</taxon>
        <taxon>Gunneridae</taxon>
        <taxon>Pentapetalae</taxon>
        <taxon>rosids</taxon>
        <taxon>fabids</taxon>
        <taxon>Fagales</taxon>
        <taxon>Betulaceae</taxon>
        <taxon>Carpinus</taxon>
    </lineage>
</organism>
<dbReference type="SMART" id="SM00717">
    <property type="entry name" value="SANT"/>
    <property type="match status" value="1"/>
</dbReference>
<evidence type="ECO:0000259" key="4">
    <source>
        <dbReference type="PROSITE" id="PS50090"/>
    </source>
</evidence>
<feature type="domain" description="HTH myb-type" evidence="5">
    <location>
        <begin position="376"/>
        <end position="435"/>
    </location>
</feature>
<dbReference type="PROSITE" id="PS51294">
    <property type="entry name" value="HTH_MYB"/>
    <property type="match status" value="1"/>
</dbReference>
<dbReference type="PANTHER" id="PTHR47122:SF5">
    <property type="entry name" value="TRF-LIKE 8"/>
    <property type="match status" value="1"/>
</dbReference>
<keyword evidence="2" id="KW-0539">Nucleus</keyword>
<feature type="region of interest" description="Disordered" evidence="3">
    <location>
        <begin position="333"/>
        <end position="382"/>
    </location>
</feature>
<comment type="subcellular location">
    <subcellularLocation>
        <location evidence="1">Nucleus</location>
    </subcellularLocation>
</comment>
<reference evidence="6 7" key="1">
    <citation type="submission" date="2019-06" db="EMBL/GenBank/DDBJ databases">
        <title>A chromosomal-level reference genome of Carpinus fangiana (Coryloideae, Betulaceae).</title>
        <authorList>
            <person name="Yang X."/>
            <person name="Wang Z."/>
            <person name="Zhang L."/>
            <person name="Hao G."/>
            <person name="Liu J."/>
            <person name="Yang Y."/>
        </authorList>
    </citation>
    <scope>NUCLEOTIDE SEQUENCE [LARGE SCALE GENOMIC DNA]</scope>
    <source>
        <strain evidence="6">Cfa_2016G</strain>
        <tissue evidence="6">Leaf</tissue>
    </source>
</reference>
<keyword evidence="7" id="KW-1185">Reference proteome</keyword>
<dbReference type="Proteomes" id="UP000327013">
    <property type="component" value="Chromosome 7"/>
</dbReference>
<evidence type="ECO:0000259" key="5">
    <source>
        <dbReference type="PROSITE" id="PS51294"/>
    </source>
</evidence>
<dbReference type="AlphaFoldDB" id="A0A5N6RJK7"/>